<dbReference type="Pfam" id="PF00005">
    <property type="entry name" value="ABC_tran"/>
    <property type="match status" value="1"/>
</dbReference>
<feature type="domain" description="ABC transporter" evidence="4">
    <location>
        <begin position="3"/>
        <end position="250"/>
    </location>
</feature>
<dbReference type="GO" id="GO:0005304">
    <property type="term" value="F:L-valine transmembrane transporter activity"/>
    <property type="evidence" value="ECO:0007669"/>
    <property type="project" value="TreeGrafter"/>
</dbReference>
<dbReference type="GO" id="GO:0015192">
    <property type="term" value="F:L-phenylalanine transmembrane transporter activity"/>
    <property type="evidence" value="ECO:0007669"/>
    <property type="project" value="TreeGrafter"/>
</dbReference>
<keyword evidence="6" id="KW-1185">Reference proteome</keyword>
<sequence>MLLRIEKLTKRFGGLVAVNEVDFHIEKSEVVAIIGPNGSGKTTFFNAITGILAATSGKIYFQDQDITTAKSFEITSRGMARTFQNIRLFPNLTVRDNITIGAYTKGSSGVWDGLVYSHRLKAEEKDQEERAQRLMDFMGLTASQNVTAKNLPYGAQRRLEIARALASDPVLLLLDEPAAGMNPKEVEGLLDTIRKLKASGLTILLIEHQMRLVMGIAERLVVFDHGVKIGDGLPEAVRNDPKVIEAYIGSEVEVCATH</sequence>
<comment type="caution">
    <text evidence="5">The sequence shown here is derived from an EMBL/GenBank/DDBJ whole genome shotgun (WGS) entry which is preliminary data.</text>
</comment>
<dbReference type="GO" id="GO:0016887">
    <property type="term" value="F:ATP hydrolysis activity"/>
    <property type="evidence" value="ECO:0007669"/>
    <property type="project" value="InterPro"/>
</dbReference>
<dbReference type="GO" id="GO:0015188">
    <property type="term" value="F:L-isoleucine transmembrane transporter activity"/>
    <property type="evidence" value="ECO:0007669"/>
    <property type="project" value="TreeGrafter"/>
</dbReference>
<dbReference type="GO" id="GO:1903806">
    <property type="term" value="P:L-isoleucine import across plasma membrane"/>
    <property type="evidence" value="ECO:0007669"/>
    <property type="project" value="TreeGrafter"/>
</dbReference>
<organism evidence="5 6">
    <name type="scientific">Anaerosporomusa subterranea</name>
    <dbReference type="NCBI Taxonomy" id="1794912"/>
    <lineage>
        <taxon>Bacteria</taxon>
        <taxon>Bacillati</taxon>
        <taxon>Bacillota</taxon>
        <taxon>Negativicutes</taxon>
        <taxon>Acetonemataceae</taxon>
        <taxon>Anaerosporomusa</taxon>
    </lineage>
</organism>
<dbReference type="PANTHER" id="PTHR45772:SF7">
    <property type="entry name" value="AMINO ACID ABC TRANSPORTER ATP-BINDING PROTEIN"/>
    <property type="match status" value="1"/>
</dbReference>
<dbReference type="InterPro" id="IPR003439">
    <property type="entry name" value="ABC_transporter-like_ATP-bd"/>
</dbReference>
<dbReference type="SMART" id="SM00382">
    <property type="entry name" value="AAA"/>
    <property type="match status" value="1"/>
</dbReference>
<protein>
    <submittedName>
        <fullName evidence="5">ABC transporter ATP-binding protein</fullName>
    </submittedName>
</protein>
<dbReference type="RefSeq" id="WP_066243334.1">
    <property type="nucleotide sequence ID" value="NZ_LSGP01000020.1"/>
</dbReference>
<accession>A0A154BNX7</accession>
<keyword evidence="1" id="KW-0813">Transport</keyword>
<dbReference type="InterPro" id="IPR003593">
    <property type="entry name" value="AAA+_ATPase"/>
</dbReference>
<dbReference type="GO" id="GO:1903805">
    <property type="term" value="P:L-valine import across plasma membrane"/>
    <property type="evidence" value="ECO:0007669"/>
    <property type="project" value="TreeGrafter"/>
</dbReference>
<dbReference type="InterPro" id="IPR032823">
    <property type="entry name" value="BCA_ABC_TP_C"/>
</dbReference>
<proteinExistence type="predicted"/>
<dbReference type="CDD" id="cd03219">
    <property type="entry name" value="ABC_Mj1267_LivG_branched"/>
    <property type="match status" value="1"/>
</dbReference>
<dbReference type="InterPro" id="IPR051120">
    <property type="entry name" value="ABC_AA/LPS_Transport"/>
</dbReference>
<keyword evidence="3 5" id="KW-0067">ATP-binding</keyword>
<dbReference type="GO" id="GO:0005524">
    <property type="term" value="F:ATP binding"/>
    <property type="evidence" value="ECO:0007669"/>
    <property type="project" value="UniProtKB-KW"/>
</dbReference>
<reference evidence="5 6" key="1">
    <citation type="submission" date="2016-02" db="EMBL/GenBank/DDBJ databases">
        <title>Anaerosporomusa subterraneum gen. nov., sp. nov., a spore-forming obligate anaerobe isolated from saprolite.</title>
        <authorList>
            <person name="Choi J.K."/>
            <person name="Shah M."/>
            <person name="Yee N."/>
        </authorList>
    </citation>
    <scope>NUCLEOTIDE SEQUENCE [LARGE SCALE GENOMIC DNA]</scope>
    <source>
        <strain evidence="5 6">RU4</strain>
    </source>
</reference>
<dbReference type="GO" id="GO:0042941">
    <property type="term" value="P:D-alanine transmembrane transport"/>
    <property type="evidence" value="ECO:0007669"/>
    <property type="project" value="TreeGrafter"/>
</dbReference>
<dbReference type="STRING" id="1794912.AXX12_10820"/>
<dbReference type="AlphaFoldDB" id="A0A154BNX7"/>
<dbReference type="PANTHER" id="PTHR45772">
    <property type="entry name" value="CONSERVED COMPONENT OF ABC TRANSPORTER FOR NATURAL AMINO ACIDS-RELATED"/>
    <property type="match status" value="1"/>
</dbReference>
<evidence type="ECO:0000256" key="1">
    <source>
        <dbReference type="ARBA" id="ARBA00022448"/>
    </source>
</evidence>
<dbReference type="EMBL" id="LSGP01000020">
    <property type="protein sequence ID" value="KYZ75697.1"/>
    <property type="molecule type" value="Genomic_DNA"/>
</dbReference>
<dbReference type="Pfam" id="PF12399">
    <property type="entry name" value="BCA_ABC_TP_C"/>
    <property type="match status" value="1"/>
</dbReference>
<dbReference type="GO" id="GO:0015808">
    <property type="term" value="P:L-alanine transport"/>
    <property type="evidence" value="ECO:0007669"/>
    <property type="project" value="TreeGrafter"/>
</dbReference>
<dbReference type="PROSITE" id="PS50893">
    <property type="entry name" value="ABC_TRANSPORTER_2"/>
    <property type="match status" value="1"/>
</dbReference>
<dbReference type="InterPro" id="IPR027417">
    <property type="entry name" value="P-loop_NTPase"/>
</dbReference>
<evidence type="ECO:0000313" key="6">
    <source>
        <dbReference type="Proteomes" id="UP000076268"/>
    </source>
</evidence>
<dbReference type="OrthoDB" id="9779136at2"/>
<evidence type="ECO:0000259" key="4">
    <source>
        <dbReference type="PROSITE" id="PS50893"/>
    </source>
</evidence>
<gene>
    <name evidence="5" type="ORF">AXX12_10820</name>
</gene>
<keyword evidence="2" id="KW-0547">Nucleotide-binding</keyword>
<dbReference type="GO" id="GO:0005886">
    <property type="term" value="C:plasma membrane"/>
    <property type="evidence" value="ECO:0007669"/>
    <property type="project" value="TreeGrafter"/>
</dbReference>
<evidence type="ECO:0000256" key="3">
    <source>
        <dbReference type="ARBA" id="ARBA00022840"/>
    </source>
</evidence>
<dbReference type="SUPFAM" id="SSF52540">
    <property type="entry name" value="P-loop containing nucleoside triphosphate hydrolases"/>
    <property type="match status" value="1"/>
</dbReference>
<dbReference type="Gene3D" id="3.40.50.300">
    <property type="entry name" value="P-loop containing nucleotide triphosphate hydrolases"/>
    <property type="match status" value="1"/>
</dbReference>
<evidence type="ECO:0000256" key="2">
    <source>
        <dbReference type="ARBA" id="ARBA00022741"/>
    </source>
</evidence>
<evidence type="ECO:0000313" key="5">
    <source>
        <dbReference type="EMBL" id="KYZ75697.1"/>
    </source>
</evidence>
<dbReference type="Proteomes" id="UP000076268">
    <property type="component" value="Unassembled WGS sequence"/>
</dbReference>
<dbReference type="FunFam" id="3.40.50.300:FF:000421">
    <property type="entry name" value="Branched-chain amino acid ABC transporter ATP-binding protein"/>
    <property type="match status" value="1"/>
</dbReference>
<name>A0A154BNX7_ANASB</name>